<dbReference type="Proteomes" id="UP001526446">
    <property type="component" value="Unassembled WGS sequence"/>
</dbReference>
<feature type="domain" description="Hedgehog/Intein (Hint)" evidence="1">
    <location>
        <begin position="265"/>
        <end position="404"/>
    </location>
</feature>
<evidence type="ECO:0000313" key="3">
    <source>
        <dbReference type="Proteomes" id="UP001526446"/>
    </source>
</evidence>
<sequence>MTDFVNDSGVVYSIVPHTFLGLVVSYDVTITDPDGTVTNLGNIGAGQVLTKDGGALSIISILGLGGSTYVVPPGVTGSVNTLLSALTGVTVYVGGTATINTDVSALSGVTVNVDGGKATLGSNVVLGALSGSVINLTNGGTFSNGGGLIGLLTGSTINFGAGGGTFVANAGGALLDLSSTTINGFNSAKDYISFENLAAAPVEYSIQNVSGAQIIEVFDVTGKQIADVKVAGQTFATGVYSANGVGPLTVSSDGSSLSIEAVGSVCFLAGTLLRTDKGDVAIEDIQVGDSLLTFETGQPVAQPVVWVGFQRAEVRPGLPQDEAGWPVRVRQNAIAEGVPSKDLLVTPEHCLYFEGQFVPARMLVNGESIFYDTTMRTYTYYHVETEQHAVIMADGTLTESYLDTGNRRAFHQAGTVVRLPGLARCWAENAAAPLVTAREVVEPLHRRLAERAEKLADAAGRASGAAHPVAQPAFDADAGLHLVTEDGAVLRKTRMQNGRVVFMVPPGVQAVRLVSRASRPVDVLGPFVDDRRMLGVLVGQMIFQDGVAPASAVAPAVGTVTGSGWHAAEAGQTARWTNGDAALSLGVRQPDALGLLSIEVLAGGPYRVRTAASVTSSAVL</sequence>
<organism evidence="2 3">
    <name type="scientific">Acetobacter farinalis</name>
    <dbReference type="NCBI Taxonomy" id="1260984"/>
    <lineage>
        <taxon>Bacteria</taxon>
        <taxon>Pseudomonadati</taxon>
        <taxon>Pseudomonadota</taxon>
        <taxon>Alphaproteobacteria</taxon>
        <taxon>Acetobacterales</taxon>
        <taxon>Acetobacteraceae</taxon>
        <taxon>Acetobacter</taxon>
    </lineage>
</organism>
<name>A0ABT3Q9N6_9PROT</name>
<comment type="caution">
    <text evidence="2">The sequence shown here is derived from an EMBL/GenBank/DDBJ whole genome shotgun (WGS) entry which is preliminary data.</text>
</comment>
<dbReference type="Gene3D" id="2.170.16.10">
    <property type="entry name" value="Hedgehog/Intein (Hint) domain"/>
    <property type="match status" value="1"/>
</dbReference>
<proteinExistence type="predicted"/>
<dbReference type="EMBL" id="JAPIUX010000018">
    <property type="protein sequence ID" value="MCX2561974.1"/>
    <property type="molecule type" value="Genomic_DNA"/>
</dbReference>
<dbReference type="Pfam" id="PF13403">
    <property type="entry name" value="Hint_2"/>
    <property type="match status" value="1"/>
</dbReference>
<keyword evidence="3" id="KW-1185">Reference proteome</keyword>
<evidence type="ECO:0000259" key="1">
    <source>
        <dbReference type="Pfam" id="PF13403"/>
    </source>
</evidence>
<gene>
    <name evidence="2" type="ORF">OQ252_11285</name>
</gene>
<dbReference type="RefSeq" id="WP_166123003.1">
    <property type="nucleotide sequence ID" value="NZ_JAPIUX010000018.1"/>
</dbReference>
<protein>
    <submittedName>
        <fullName evidence="2">Hint domain-containing protein</fullName>
    </submittedName>
</protein>
<reference evidence="2 3" key="1">
    <citation type="submission" date="2022-11" db="EMBL/GenBank/DDBJ databases">
        <title>Genome sequencing of Acetobacter type strain.</title>
        <authorList>
            <person name="Heo J."/>
            <person name="Lee D."/>
            <person name="Han B.-H."/>
            <person name="Hong S.-B."/>
            <person name="Kwon S.-W."/>
        </authorList>
    </citation>
    <scope>NUCLEOTIDE SEQUENCE [LARGE SCALE GENOMIC DNA]</scope>
    <source>
        <strain evidence="2 3">KACC 21251</strain>
    </source>
</reference>
<dbReference type="SUPFAM" id="SSF51294">
    <property type="entry name" value="Hedgehog/intein (Hint) domain"/>
    <property type="match status" value="1"/>
</dbReference>
<evidence type="ECO:0000313" key="2">
    <source>
        <dbReference type="EMBL" id="MCX2561974.1"/>
    </source>
</evidence>
<dbReference type="InterPro" id="IPR028992">
    <property type="entry name" value="Hedgehog/Intein_dom"/>
</dbReference>
<dbReference type="InterPro" id="IPR036844">
    <property type="entry name" value="Hint_dom_sf"/>
</dbReference>
<accession>A0ABT3Q9N6</accession>